<gene>
    <name evidence="5" type="ORF">METEAL_04860</name>
</gene>
<dbReference type="Proteomes" id="UP001238179">
    <property type="component" value="Chromosome"/>
</dbReference>
<evidence type="ECO:0000313" key="6">
    <source>
        <dbReference type="Proteomes" id="UP001238179"/>
    </source>
</evidence>
<dbReference type="InterPro" id="IPR036388">
    <property type="entry name" value="WH-like_DNA-bd_sf"/>
</dbReference>
<dbReference type="PRINTS" id="PR00035">
    <property type="entry name" value="HTHGNTR"/>
</dbReference>
<evidence type="ECO:0000313" key="5">
    <source>
        <dbReference type="EMBL" id="BDU71312.1"/>
    </source>
</evidence>
<dbReference type="PANTHER" id="PTHR43537:SF5">
    <property type="entry name" value="UXU OPERON TRANSCRIPTIONAL REGULATOR"/>
    <property type="match status" value="1"/>
</dbReference>
<dbReference type="PANTHER" id="PTHR43537">
    <property type="entry name" value="TRANSCRIPTIONAL REGULATOR, GNTR FAMILY"/>
    <property type="match status" value="1"/>
</dbReference>
<keyword evidence="3" id="KW-0804">Transcription</keyword>
<dbReference type="GO" id="GO:0003677">
    <property type="term" value="F:DNA binding"/>
    <property type="evidence" value="ECO:0007669"/>
    <property type="project" value="UniProtKB-KW"/>
</dbReference>
<accession>A0AA48GNY1</accession>
<evidence type="ECO:0000256" key="2">
    <source>
        <dbReference type="ARBA" id="ARBA00023125"/>
    </source>
</evidence>
<dbReference type="Pfam" id="PF00392">
    <property type="entry name" value="GntR"/>
    <property type="match status" value="1"/>
</dbReference>
<dbReference type="GO" id="GO:0003700">
    <property type="term" value="F:DNA-binding transcription factor activity"/>
    <property type="evidence" value="ECO:0007669"/>
    <property type="project" value="InterPro"/>
</dbReference>
<dbReference type="InterPro" id="IPR000524">
    <property type="entry name" value="Tscrpt_reg_HTH_GntR"/>
</dbReference>
<dbReference type="Pfam" id="PF07729">
    <property type="entry name" value="FCD"/>
    <property type="match status" value="1"/>
</dbReference>
<dbReference type="SMART" id="SM00895">
    <property type="entry name" value="FCD"/>
    <property type="match status" value="1"/>
</dbReference>
<evidence type="ECO:0000259" key="4">
    <source>
        <dbReference type="PROSITE" id="PS50949"/>
    </source>
</evidence>
<name>A0AA48GNY1_9BACT</name>
<dbReference type="Gene3D" id="1.10.10.10">
    <property type="entry name" value="Winged helix-like DNA-binding domain superfamily/Winged helix DNA-binding domain"/>
    <property type="match status" value="1"/>
</dbReference>
<keyword evidence="1" id="KW-0805">Transcription regulation</keyword>
<dbReference type="InterPro" id="IPR008920">
    <property type="entry name" value="TF_FadR/GntR_C"/>
</dbReference>
<evidence type="ECO:0000256" key="3">
    <source>
        <dbReference type="ARBA" id="ARBA00023163"/>
    </source>
</evidence>
<protein>
    <submittedName>
        <fullName evidence="5">GntR family transcriptional regulator</fullName>
    </submittedName>
</protein>
<organism evidence="5 6">
    <name type="scientific">Mesoterricola silvestris</name>
    <dbReference type="NCBI Taxonomy" id="2927979"/>
    <lineage>
        <taxon>Bacteria</taxon>
        <taxon>Pseudomonadati</taxon>
        <taxon>Acidobacteriota</taxon>
        <taxon>Holophagae</taxon>
        <taxon>Holophagales</taxon>
        <taxon>Holophagaceae</taxon>
        <taxon>Mesoterricola</taxon>
    </lineage>
</organism>
<dbReference type="AlphaFoldDB" id="A0AA48GNY1"/>
<dbReference type="SUPFAM" id="SSF46785">
    <property type="entry name" value="Winged helix' DNA-binding domain"/>
    <property type="match status" value="1"/>
</dbReference>
<dbReference type="CDD" id="cd07377">
    <property type="entry name" value="WHTH_GntR"/>
    <property type="match status" value="1"/>
</dbReference>
<dbReference type="InterPro" id="IPR011711">
    <property type="entry name" value="GntR_C"/>
</dbReference>
<evidence type="ECO:0000256" key="1">
    <source>
        <dbReference type="ARBA" id="ARBA00023015"/>
    </source>
</evidence>
<dbReference type="EMBL" id="AP027080">
    <property type="protein sequence ID" value="BDU71312.1"/>
    <property type="molecule type" value="Genomic_DNA"/>
</dbReference>
<dbReference type="Gene3D" id="1.20.120.530">
    <property type="entry name" value="GntR ligand-binding domain-like"/>
    <property type="match status" value="1"/>
</dbReference>
<dbReference type="SMART" id="SM00345">
    <property type="entry name" value="HTH_GNTR"/>
    <property type="match status" value="1"/>
</dbReference>
<keyword evidence="6" id="KW-1185">Reference proteome</keyword>
<sequence length="239" mass="27242">MAIEFTPVKTKRIYEEIAEQIQQLITGGELKPGDKLMSERELADRLQVSRVSVREAIRSMEMLGFIEIRQGEGTFIRDASANEVIRPLAMFLAVERGSLLDMFEVRRIFETATSALAAERATDEEIEQIGMLLEKMKDRIRQGDSEKGEEYDGAYHYAVAEATHNNLLIKLLRTVHEEWSKAVSAGSQQLLLDTPNNAQKIIDQHTRVFEAIRAHDAETASRAMLEHVTFAEREIRKRL</sequence>
<dbReference type="PROSITE" id="PS50949">
    <property type="entry name" value="HTH_GNTR"/>
    <property type="match status" value="1"/>
</dbReference>
<keyword evidence="2" id="KW-0238">DNA-binding</keyword>
<proteinExistence type="predicted"/>
<feature type="domain" description="HTH gntR-type" evidence="4">
    <location>
        <begin position="11"/>
        <end position="79"/>
    </location>
</feature>
<dbReference type="InterPro" id="IPR036390">
    <property type="entry name" value="WH_DNA-bd_sf"/>
</dbReference>
<dbReference type="KEGG" id="msil:METEAL_04860"/>
<reference evidence="6" key="1">
    <citation type="journal article" date="2023" name="Int. J. Syst. Evol. Microbiol.">
        <title>Mesoterricola silvestris gen. nov., sp. nov., Mesoterricola sediminis sp. nov., Geothrix oryzae sp. nov., Geothrix edaphica sp. nov., Geothrix rubra sp. nov., and Geothrix limicola sp. nov., six novel members of Acidobacteriota isolated from soils.</title>
        <authorList>
            <person name="Itoh H."/>
            <person name="Sugisawa Y."/>
            <person name="Mise K."/>
            <person name="Xu Z."/>
            <person name="Kuniyasu M."/>
            <person name="Ushijima N."/>
            <person name="Kawano K."/>
            <person name="Kobayashi E."/>
            <person name="Shiratori Y."/>
            <person name="Masuda Y."/>
            <person name="Senoo K."/>
        </authorList>
    </citation>
    <scope>NUCLEOTIDE SEQUENCE [LARGE SCALE GENOMIC DNA]</scope>
    <source>
        <strain evidence="6">W79</strain>
    </source>
</reference>
<dbReference type="SUPFAM" id="SSF48008">
    <property type="entry name" value="GntR ligand-binding domain-like"/>
    <property type="match status" value="1"/>
</dbReference>